<dbReference type="NCBIfam" id="TIGR01730">
    <property type="entry name" value="RND_mfp"/>
    <property type="match status" value="1"/>
</dbReference>
<feature type="domain" description="CusB-like beta-barrel" evidence="3">
    <location>
        <begin position="243"/>
        <end position="317"/>
    </location>
</feature>
<dbReference type="AlphaFoldDB" id="E5AU38"/>
<evidence type="ECO:0000259" key="3">
    <source>
        <dbReference type="Pfam" id="PF25954"/>
    </source>
</evidence>
<dbReference type="SUPFAM" id="SSF111369">
    <property type="entry name" value="HlyD-like secretion proteins"/>
    <property type="match status" value="1"/>
</dbReference>
<geneLocation type="plasmid" evidence="4 5">
    <name>pBRH01</name>
</geneLocation>
<dbReference type="EMBL" id="FR687360">
    <property type="protein sequence ID" value="CBW76612.1"/>
    <property type="molecule type" value="Genomic_DNA"/>
</dbReference>
<dbReference type="HOGENOM" id="CLU_018816_1_0_4"/>
<evidence type="ECO:0000256" key="2">
    <source>
        <dbReference type="SAM" id="Coils"/>
    </source>
</evidence>
<dbReference type="InterPro" id="IPR006143">
    <property type="entry name" value="RND_pump_MFP"/>
</dbReference>
<keyword evidence="2" id="KW-0175">Coiled coil</keyword>
<sequence>MSGRRIGSLRPSPLAGVAVKALVLPSASRRRPRLAPCGTAIASVLSALVLLNACRDRAAPAAPARPVVAATVHSATAGAMAATTVPGEVAARFSTPLSFRVGGKLIERRVHLGDAVHAGQIVAQLDPADARKNAASAAAQLRAAEHRLLFARQQLERDRAQAQSNLISKLQLEQTEDNHAAALAQRDVAAQQAALAKDQLGYTTLVADHEGVITQELADTGQNLSAGQAVYQLAWSGARDVICDLPERTLAFIGLGAKASVTLAALPGQAFTATLRELAPCADPASRTYRAKLTLELPHGGADTVRLGMTARVAFQPDATRAALNHDIVLPATALFHQNERPAVWVIRANAASRDAGQPRDAHKQDVGTLELRPVTVSHYTERSVVVSAGLTDGERVVLRGVHTVSAGEQVKPVAPLHPEDFAL</sequence>
<name>E5AU38_MYCRK</name>
<dbReference type="Pfam" id="PF25954">
    <property type="entry name" value="Beta-barrel_RND_2"/>
    <property type="match status" value="1"/>
</dbReference>
<dbReference type="InterPro" id="IPR058792">
    <property type="entry name" value="Beta-barrel_RND_2"/>
</dbReference>
<feature type="coiled-coil region" evidence="2">
    <location>
        <begin position="141"/>
        <end position="192"/>
    </location>
</feature>
<dbReference type="KEGG" id="brh:RBRH_00529"/>
<gene>
    <name evidence="4" type="ordered locus">RBRH_00529</name>
</gene>
<evidence type="ECO:0000313" key="4">
    <source>
        <dbReference type="EMBL" id="CBW76612.1"/>
    </source>
</evidence>
<evidence type="ECO:0000256" key="1">
    <source>
        <dbReference type="ARBA" id="ARBA00009477"/>
    </source>
</evidence>
<dbReference type="Gene3D" id="2.40.30.170">
    <property type="match status" value="1"/>
</dbReference>
<dbReference type="PANTHER" id="PTHR30469">
    <property type="entry name" value="MULTIDRUG RESISTANCE PROTEIN MDTA"/>
    <property type="match status" value="1"/>
</dbReference>
<dbReference type="PANTHER" id="PTHR30469:SF15">
    <property type="entry name" value="HLYD FAMILY OF SECRETION PROTEINS"/>
    <property type="match status" value="1"/>
</dbReference>
<keyword evidence="4" id="KW-0614">Plasmid</keyword>
<protein>
    <submittedName>
        <fullName evidence="4">Acriflavin resistance periplasmic protein</fullName>
    </submittedName>
</protein>
<comment type="similarity">
    <text evidence="1">Belongs to the membrane fusion protein (MFP) (TC 8.A.1) family.</text>
</comment>
<dbReference type="Gene3D" id="2.40.50.100">
    <property type="match status" value="1"/>
</dbReference>
<dbReference type="Gene3D" id="2.40.420.20">
    <property type="match status" value="1"/>
</dbReference>
<dbReference type="eggNOG" id="COG0845">
    <property type="taxonomic scope" value="Bacteria"/>
</dbReference>
<accession>E5AU38</accession>
<evidence type="ECO:0000313" key="5">
    <source>
        <dbReference type="Proteomes" id="UP000007437"/>
    </source>
</evidence>
<dbReference type="Proteomes" id="UP000007437">
    <property type="component" value="Plasmid pBRH01"/>
</dbReference>
<organism evidence="4 5">
    <name type="scientific">Mycetohabitans rhizoxinica (strain DSM 19002 / CIP 109453 / HKI 454)</name>
    <name type="common">Paraburkholderia rhizoxinica</name>
    <dbReference type="NCBI Taxonomy" id="882378"/>
    <lineage>
        <taxon>Bacteria</taxon>
        <taxon>Pseudomonadati</taxon>
        <taxon>Pseudomonadota</taxon>
        <taxon>Betaproteobacteria</taxon>
        <taxon>Burkholderiales</taxon>
        <taxon>Burkholderiaceae</taxon>
        <taxon>Mycetohabitans</taxon>
    </lineage>
</organism>
<dbReference type="Gene3D" id="1.10.287.470">
    <property type="entry name" value="Helix hairpin bin"/>
    <property type="match status" value="1"/>
</dbReference>
<reference evidence="4 5" key="1">
    <citation type="journal article" date="2011" name="J. Bacteriol.">
        <title>Complete genome sequence of Burkholderia rhizoxinica, an endosymbiont of Rhizopus microsporus.</title>
        <authorList>
            <person name="Lackner G."/>
            <person name="Moebius N."/>
            <person name="Partida-Martinez L."/>
            <person name="Hertweck C."/>
        </authorList>
    </citation>
    <scope>NUCLEOTIDE SEQUENCE [LARGE SCALE GENOMIC DNA]</scope>
    <source>
        <strain evidence="5">DSM 19002 / CIP 109453 / HKI 454</strain>
        <plasmid evidence="4 5">pBRH01</plasmid>
    </source>
</reference>
<dbReference type="GO" id="GO:0015562">
    <property type="term" value="F:efflux transmembrane transporter activity"/>
    <property type="evidence" value="ECO:0007669"/>
    <property type="project" value="TreeGrafter"/>
</dbReference>
<proteinExistence type="inferred from homology"/>
<dbReference type="GO" id="GO:1990281">
    <property type="term" value="C:efflux pump complex"/>
    <property type="evidence" value="ECO:0007669"/>
    <property type="project" value="TreeGrafter"/>
</dbReference>